<sequence>MKRCTAFLLCIVAVIYEFGDVHGKDGYPLTTEGLKFSCAAGMLVGDNRFCQSICKSRGSSYGYCYAFGCYCEGLNNDVKVWGE</sequence>
<dbReference type="Gene3D" id="3.30.30.10">
    <property type="entry name" value="Knottin, scorpion toxin-like"/>
    <property type="match status" value="1"/>
</dbReference>
<keyword evidence="7" id="KW-0813">Transport</keyword>
<keyword evidence="2" id="KW-0964">Secreted</keyword>
<evidence type="ECO:0000256" key="2">
    <source>
        <dbReference type="ARBA" id="ARBA00022525"/>
    </source>
</evidence>
<keyword evidence="4" id="KW-1015">Disulfide bond</keyword>
<dbReference type="PROSITE" id="PS51863">
    <property type="entry name" value="LCN_CSAB"/>
    <property type="match status" value="1"/>
</dbReference>
<organism evidence="7">
    <name type="scientific">Megacormus gertschi</name>
    <dbReference type="NCBI Taxonomy" id="1843536"/>
    <lineage>
        <taxon>Eukaryota</taxon>
        <taxon>Metazoa</taxon>
        <taxon>Ecdysozoa</taxon>
        <taxon>Arthropoda</taxon>
        <taxon>Chelicerata</taxon>
        <taxon>Arachnida</taxon>
        <taxon>Scorpiones</taxon>
        <taxon>Iurida</taxon>
        <taxon>Chactoidea</taxon>
        <taxon>Euscorpiidae</taxon>
        <taxon>Megacorminae</taxon>
        <taxon>Megacormini</taxon>
        <taxon>Megacormus</taxon>
    </lineage>
</organism>
<keyword evidence="5" id="KW-0732">Signal</keyword>
<dbReference type="AlphaFoldDB" id="A0A224X3Y8"/>
<name>A0A224X3Y8_9SCOR</name>
<dbReference type="GO" id="GO:0019871">
    <property type="term" value="F:sodium channel inhibitor activity"/>
    <property type="evidence" value="ECO:0007669"/>
    <property type="project" value="InterPro"/>
</dbReference>
<keyword evidence="7" id="KW-0407">Ion channel</keyword>
<dbReference type="GO" id="GO:0090729">
    <property type="term" value="F:toxin activity"/>
    <property type="evidence" value="ECO:0007669"/>
    <property type="project" value="UniProtKB-KW"/>
</dbReference>
<dbReference type="GO" id="GO:0034220">
    <property type="term" value="P:monoatomic ion transmembrane transport"/>
    <property type="evidence" value="ECO:0007669"/>
    <property type="project" value="UniProtKB-KW"/>
</dbReference>
<feature type="signal peptide" evidence="5">
    <location>
        <begin position="1"/>
        <end position="23"/>
    </location>
</feature>
<proteinExistence type="predicted"/>
<protein>
    <submittedName>
        <fullName evidence="7">Putative Sodium channel toxin</fullName>
    </submittedName>
</protein>
<evidence type="ECO:0000256" key="4">
    <source>
        <dbReference type="ARBA" id="ARBA00023157"/>
    </source>
</evidence>
<evidence type="ECO:0000313" key="7">
    <source>
        <dbReference type="EMBL" id="JAW07166.1"/>
    </source>
</evidence>
<dbReference type="InterPro" id="IPR044062">
    <property type="entry name" value="LCN-type_CS_alpha_beta_dom"/>
</dbReference>
<evidence type="ECO:0000256" key="3">
    <source>
        <dbReference type="ARBA" id="ARBA00022656"/>
    </source>
</evidence>
<dbReference type="EMBL" id="GFBG01000001">
    <property type="protein sequence ID" value="JAW07166.1"/>
    <property type="molecule type" value="Transcribed_RNA"/>
</dbReference>
<keyword evidence="3" id="KW-0800">Toxin</keyword>
<accession>A0A224X3Y8</accession>
<dbReference type="InterPro" id="IPR002061">
    <property type="entry name" value="Scorpion_toxinL/defensin"/>
</dbReference>
<dbReference type="GO" id="GO:0005576">
    <property type="term" value="C:extracellular region"/>
    <property type="evidence" value="ECO:0007669"/>
    <property type="project" value="UniProtKB-SubCell"/>
</dbReference>
<evidence type="ECO:0000256" key="1">
    <source>
        <dbReference type="ARBA" id="ARBA00004613"/>
    </source>
</evidence>
<feature type="chain" id="PRO_5012646323" evidence="5">
    <location>
        <begin position="24"/>
        <end position="83"/>
    </location>
</feature>
<comment type="subcellular location">
    <subcellularLocation>
        <location evidence="1">Secreted</location>
    </subcellularLocation>
</comment>
<reference evidence="7" key="1">
    <citation type="submission" date="2016-10" db="EMBL/GenBank/DDBJ databases">
        <title>Venom proteomic and venom gland transcriptomic analyses of the scorpion Megacormus gertschi Diaz-Najera, 1966 (Scorpiones: Euscorpiidae: Megacorminae).</title>
        <authorList>
            <person name="Santibanez-Lopez C.E."/>
            <person name="Cid-Uribe J.I."/>
            <person name="Zamudio F.Z."/>
            <person name="Batista C.V."/>
            <person name="Ortiz E."/>
            <person name="Possani L.D."/>
        </authorList>
    </citation>
    <scope>NUCLEOTIDE SEQUENCE</scope>
    <source>
        <tissue evidence="7">Venom gland</tissue>
    </source>
</reference>
<feature type="domain" description="LCN-type CS-alpha/beta" evidence="6">
    <location>
        <begin position="24"/>
        <end position="83"/>
    </location>
</feature>
<dbReference type="Pfam" id="PF00537">
    <property type="entry name" value="Toxin_3"/>
    <property type="match status" value="1"/>
</dbReference>
<dbReference type="SUPFAM" id="SSF57095">
    <property type="entry name" value="Scorpion toxin-like"/>
    <property type="match status" value="1"/>
</dbReference>
<dbReference type="InterPro" id="IPR018218">
    <property type="entry name" value="Scorpion_toxinL"/>
</dbReference>
<evidence type="ECO:0000259" key="6">
    <source>
        <dbReference type="PROSITE" id="PS51863"/>
    </source>
</evidence>
<keyword evidence="7" id="KW-0406">Ion transport</keyword>
<dbReference type="InterPro" id="IPR036574">
    <property type="entry name" value="Scorpion_toxin-like_sf"/>
</dbReference>
<dbReference type="PRINTS" id="PR00285">
    <property type="entry name" value="SCORPNTOXIN"/>
</dbReference>
<evidence type="ECO:0000256" key="5">
    <source>
        <dbReference type="SAM" id="SignalP"/>
    </source>
</evidence>
<dbReference type="CDD" id="cd23106">
    <property type="entry name" value="neurotoxins_LC_scorpion"/>
    <property type="match status" value="1"/>
</dbReference>